<dbReference type="CDD" id="cd06170">
    <property type="entry name" value="LuxR_C_like"/>
    <property type="match status" value="1"/>
</dbReference>
<dbReference type="SUPFAM" id="SSF46894">
    <property type="entry name" value="C-terminal effector domain of the bipartite response regulators"/>
    <property type="match status" value="1"/>
</dbReference>
<evidence type="ECO:0000313" key="8">
    <source>
        <dbReference type="EMBL" id="SEJ61608.1"/>
    </source>
</evidence>
<dbReference type="InterPro" id="IPR036388">
    <property type="entry name" value="WH-like_DNA-bd_sf"/>
</dbReference>
<dbReference type="Pfam" id="PF00072">
    <property type="entry name" value="Response_reg"/>
    <property type="match status" value="1"/>
</dbReference>
<dbReference type="Pfam" id="PF00196">
    <property type="entry name" value="GerE"/>
    <property type="match status" value="1"/>
</dbReference>
<dbReference type="PROSITE" id="PS50043">
    <property type="entry name" value="HTH_LUXR_2"/>
    <property type="match status" value="1"/>
</dbReference>
<keyword evidence="3" id="KW-0804">Transcription</keyword>
<gene>
    <name evidence="8" type="ORF">SAMN05192539_101457</name>
</gene>
<name>A0A1H7A855_9BURK</name>
<keyword evidence="9" id="KW-1185">Reference proteome</keyword>
<feature type="region of interest" description="Disordered" evidence="5">
    <location>
        <begin position="221"/>
        <end position="257"/>
    </location>
</feature>
<feature type="domain" description="HTH luxR-type" evidence="6">
    <location>
        <begin position="149"/>
        <end position="214"/>
    </location>
</feature>
<dbReference type="PANTHER" id="PTHR44688">
    <property type="entry name" value="DNA-BINDING TRANSCRIPTIONAL ACTIVATOR DEVR_DOSR"/>
    <property type="match status" value="1"/>
</dbReference>
<proteinExistence type="predicted"/>
<keyword evidence="2" id="KW-0238">DNA-binding</keyword>
<dbReference type="GO" id="GO:0003677">
    <property type="term" value="F:DNA binding"/>
    <property type="evidence" value="ECO:0007669"/>
    <property type="project" value="UniProtKB-KW"/>
</dbReference>
<dbReference type="InterPro" id="IPR011006">
    <property type="entry name" value="CheY-like_superfamily"/>
</dbReference>
<dbReference type="Gene3D" id="1.10.10.10">
    <property type="entry name" value="Winged helix-like DNA-binding domain superfamily/Winged helix DNA-binding domain"/>
    <property type="match status" value="1"/>
</dbReference>
<dbReference type="PRINTS" id="PR00038">
    <property type="entry name" value="HTHLUXR"/>
</dbReference>
<accession>A0A1H7A855</accession>
<reference evidence="9" key="1">
    <citation type="submission" date="2016-10" db="EMBL/GenBank/DDBJ databases">
        <authorList>
            <person name="Varghese N."/>
            <person name="Submissions S."/>
        </authorList>
    </citation>
    <scope>NUCLEOTIDE SEQUENCE [LARGE SCALE GENOMIC DNA]</scope>
    <source>
        <strain evidence="9">LMG 26031</strain>
    </source>
</reference>
<feature type="compositionally biased region" description="Low complexity" evidence="5">
    <location>
        <begin position="224"/>
        <end position="234"/>
    </location>
</feature>
<dbReference type="STRING" id="667676.SAMN05192539_101457"/>
<evidence type="ECO:0000259" key="6">
    <source>
        <dbReference type="PROSITE" id="PS50043"/>
    </source>
</evidence>
<feature type="domain" description="Response regulatory" evidence="7">
    <location>
        <begin position="21"/>
        <end position="133"/>
    </location>
</feature>
<keyword evidence="4" id="KW-0597">Phosphoprotein</keyword>
<feature type="modified residue" description="4-aspartylphosphate" evidence="4">
    <location>
        <position position="71"/>
    </location>
</feature>
<organism evidence="8 9">
    <name type="scientific">Paraburkholderia diazotrophica</name>
    <dbReference type="NCBI Taxonomy" id="667676"/>
    <lineage>
        <taxon>Bacteria</taxon>
        <taxon>Pseudomonadati</taxon>
        <taxon>Pseudomonadota</taxon>
        <taxon>Betaproteobacteria</taxon>
        <taxon>Burkholderiales</taxon>
        <taxon>Burkholderiaceae</taxon>
        <taxon>Paraburkholderia</taxon>
    </lineage>
</organism>
<evidence type="ECO:0000256" key="4">
    <source>
        <dbReference type="PROSITE-ProRule" id="PRU00169"/>
    </source>
</evidence>
<sequence>MSETSGTNGTMSEVATQVPALVYVVDDDPSVRRALTRLVRSAGYGVEAYGSAREFLDHACAAHAPACVVLDVQLPDLSGLELQRELDERLPIIFLTGHGDIAMTVGAIKAGATDFLTKPVRDDDLLRAIEQALAHSVQVSNAMHELEVLLSRVGRLTVREREVMNLIVLGRLNKQVACELGTVEKTVKAHRARVMQKMEVNSLAELVRIADKIAVATVTRNPFSSQAPHTSAPHAAHEAARERIRDQGPIPQAPAVS</sequence>
<dbReference type="InterPro" id="IPR016032">
    <property type="entry name" value="Sig_transdc_resp-reg_C-effctor"/>
</dbReference>
<evidence type="ECO:0000313" key="9">
    <source>
        <dbReference type="Proteomes" id="UP000198866"/>
    </source>
</evidence>
<protein>
    <submittedName>
        <fullName evidence="8">Two component transcriptional regulator, LuxR family</fullName>
    </submittedName>
</protein>
<dbReference type="Gene3D" id="3.40.50.2300">
    <property type="match status" value="1"/>
</dbReference>
<dbReference type="Proteomes" id="UP000198866">
    <property type="component" value="Unassembled WGS sequence"/>
</dbReference>
<dbReference type="SMART" id="SM00448">
    <property type="entry name" value="REC"/>
    <property type="match status" value="1"/>
</dbReference>
<evidence type="ECO:0000256" key="2">
    <source>
        <dbReference type="ARBA" id="ARBA00023125"/>
    </source>
</evidence>
<dbReference type="GO" id="GO:0006355">
    <property type="term" value="P:regulation of DNA-templated transcription"/>
    <property type="evidence" value="ECO:0007669"/>
    <property type="project" value="InterPro"/>
</dbReference>
<dbReference type="EMBL" id="FNYE01000014">
    <property type="protein sequence ID" value="SEJ61608.1"/>
    <property type="molecule type" value="Genomic_DNA"/>
</dbReference>
<evidence type="ECO:0000256" key="3">
    <source>
        <dbReference type="ARBA" id="ARBA00023163"/>
    </source>
</evidence>
<evidence type="ECO:0000256" key="1">
    <source>
        <dbReference type="ARBA" id="ARBA00023015"/>
    </source>
</evidence>
<dbReference type="PANTHER" id="PTHR44688:SF16">
    <property type="entry name" value="DNA-BINDING TRANSCRIPTIONAL ACTIVATOR DEVR_DOSR"/>
    <property type="match status" value="1"/>
</dbReference>
<evidence type="ECO:0000259" key="7">
    <source>
        <dbReference type="PROSITE" id="PS50110"/>
    </source>
</evidence>
<feature type="compositionally biased region" description="Basic and acidic residues" evidence="5">
    <location>
        <begin position="235"/>
        <end position="246"/>
    </location>
</feature>
<dbReference type="CDD" id="cd17537">
    <property type="entry name" value="REC_FixJ"/>
    <property type="match status" value="1"/>
</dbReference>
<dbReference type="GO" id="GO:0000160">
    <property type="term" value="P:phosphorelay signal transduction system"/>
    <property type="evidence" value="ECO:0007669"/>
    <property type="project" value="InterPro"/>
</dbReference>
<dbReference type="InterPro" id="IPR000792">
    <property type="entry name" value="Tscrpt_reg_LuxR_C"/>
</dbReference>
<evidence type="ECO:0000256" key="5">
    <source>
        <dbReference type="SAM" id="MobiDB-lite"/>
    </source>
</evidence>
<dbReference type="SUPFAM" id="SSF52172">
    <property type="entry name" value="CheY-like"/>
    <property type="match status" value="1"/>
</dbReference>
<dbReference type="InterPro" id="IPR001789">
    <property type="entry name" value="Sig_transdc_resp-reg_receiver"/>
</dbReference>
<dbReference type="AlphaFoldDB" id="A0A1H7A855"/>
<keyword evidence="1" id="KW-0805">Transcription regulation</keyword>
<dbReference type="SMART" id="SM00421">
    <property type="entry name" value="HTH_LUXR"/>
    <property type="match status" value="1"/>
</dbReference>
<dbReference type="PROSITE" id="PS50110">
    <property type="entry name" value="RESPONSE_REGULATORY"/>
    <property type="match status" value="1"/>
</dbReference>